<evidence type="ECO:0000256" key="17">
    <source>
        <dbReference type="SAM" id="Coils"/>
    </source>
</evidence>
<protein>
    <recommendedName>
        <fullName evidence="20">G-protein coupled receptors family 3 profile domain-containing protein</fullName>
    </recommendedName>
</protein>
<feature type="transmembrane region" description="Helical" evidence="18">
    <location>
        <begin position="614"/>
        <end position="634"/>
    </location>
</feature>
<feature type="transmembrane region" description="Helical" evidence="18">
    <location>
        <begin position="578"/>
        <end position="602"/>
    </location>
</feature>
<dbReference type="GO" id="GO:0004965">
    <property type="term" value="F:G protein-coupled GABA receptor activity"/>
    <property type="evidence" value="ECO:0007669"/>
    <property type="project" value="InterPro"/>
</dbReference>
<dbReference type="Pfam" id="PF01094">
    <property type="entry name" value="ANF_receptor"/>
    <property type="match status" value="1"/>
</dbReference>
<evidence type="ECO:0000256" key="16">
    <source>
        <dbReference type="ARBA" id="ARBA00034104"/>
    </source>
</evidence>
<gene>
    <name evidence="21" type="ORF">RDWZM_007012</name>
</gene>
<dbReference type="EMBL" id="JAPWDV010000002">
    <property type="protein sequence ID" value="KAJ6221200.1"/>
    <property type="molecule type" value="Genomic_DNA"/>
</dbReference>
<accession>A0A9Q0RP47</accession>
<evidence type="ECO:0000256" key="2">
    <source>
        <dbReference type="ARBA" id="ARBA00022475"/>
    </source>
</evidence>
<dbReference type="InterPro" id="IPR028082">
    <property type="entry name" value="Peripla_BP_I"/>
</dbReference>
<dbReference type="GO" id="GO:0038039">
    <property type="term" value="C:G protein-coupled receptor heterodimeric complex"/>
    <property type="evidence" value="ECO:0007669"/>
    <property type="project" value="TreeGrafter"/>
</dbReference>
<keyword evidence="22" id="KW-1185">Reference proteome</keyword>
<reference evidence="21" key="1">
    <citation type="submission" date="2022-12" db="EMBL/GenBank/DDBJ databases">
        <title>Genome assemblies of Blomia tropicalis.</title>
        <authorList>
            <person name="Cui Y."/>
        </authorList>
    </citation>
    <scope>NUCLEOTIDE SEQUENCE</scope>
    <source>
        <tissue evidence="21">Adult mites</tissue>
    </source>
</reference>
<evidence type="ECO:0000256" key="7">
    <source>
        <dbReference type="ARBA" id="ARBA00023018"/>
    </source>
</evidence>
<name>A0A9Q0RP47_BLOTA</name>
<evidence type="ECO:0000313" key="22">
    <source>
        <dbReference type="Proteomes" id="UP001142055"/>
    </source>
</evidence>
<feature type="signal peptide" evidence="19">
    <location>
        <begin position="1"/>
        <end position="24"/>
    </location>
</feature>
<keyword evidence="2" id="KW-1003">Cell membrane</keyword>
<dbReference type="SUPFAM" id="SSF53822">
    <property type="entry name" value="Periplasmic binding protein-like I"/>
    <property type="match status" value="1"/>
</dbReference>
<feature type="domain" description="G-protein coupled receptors family 3 profile" evidence="20">
    <location>
        <begin position="571"/>
        <end position="768"/>
    </location>
</feature>
<keyword evidence="3" id="KW-0597">Phosphoprotein</keyword>
<dbReference type="InterPro" id="IPR001828">
    <property type="entry name" value="ANF_lig-bd_rcpt"/>
</dbReference>
<dbReference type="PRINTS" id="PR01176">
    <property type="entry name" value="GABABRECEPTR"/>
</dbReference>
<dbReference type="GO" id="GO:0045211">
    <property type="term" value="C:postsynaptic membrane"/>
    <property type="evidence" value="ECO:0007669"/>
    <property type="project" value="UniProtKB-SubCell"/>
</dbReference>
<evidence type="ECO:0000259" key="20">
    <source>
        <dbReference type="PROSITE" id="PS50259"/>
    </source>
</evidence>
<dbReference type="InterPro" id="IPR002455">
    <property type="entry name" value="GPCR3_GABA-B"/>
</dbReference>
<keyword evidence="6 18" id="KW-1133">Transmembrane helix</keyword>
<evidence type="ECO:0000256" key="4">
    <source>
        <dbReference type="ARBA" id="ARBA00022692"/>
    </source>
</evidence>
<dbReference type="Gene3D" id="3.40.50.2300">
    <property type="match status" value="2"/>
</dbReference>
<feature type="transmembrane region" description="Helical" evidence="18">
    <location>
        <begin position="735"/>
        <end position="757"/>
    </location>
</feature>
<feature type="transmembrane region" description="Helical" evidence="18">
    <location>
        <begin position="542"/>
        <end position="558"/>
    </location>
</feature>
<dbReference type="PANTHER" id="PTHR10519">
    <property type="entry name" value="GABA-B RECEPTOR"/>
    <property type="match status" value="1"/>
</dbReference>
<evidence type="ECO:0000256" key="9">
    <source>
        <dbReference type="ARBA" id="ARBA00023054"/>
    </source>
</evidence>
<dbReference type="PROSITE" id="PS50259">
    <property type="entry name" value="G_PROTEIN_RECEP_F3_4"/>
    <property type="match status" value="1"/>
</dbReference>
<evidence type="ECO:0000256" key="15">
    <source>
        <dbReference type="ARBA" id="ARBA00023257"/>
    </source>
</evidence>
<feature type="transmembrane region" description="Helical" evidence="18">
    <location>
        <begin position="670"/>
        <end position="690"/>
    </location>
</feature>
<keyword evidence="9 17" id="KW-0175">Coiled coil</keyword>
<keyword evidence="15" id="KW-0628">Postsynaptic cell membrane</keyword>
<evidence type="ECO:0000256" key="10">
    <source>
        <dbReference type="ARBA" id="ARBA00023136"/>
    </source>
</evidence>
<evidence type="ECO:0000256" key="14">
    <source>
        <dbReference type="ARBA" id="ARBA00023224"/>
    </source>
</evidence>
<keyword evidence="14" id="KW-0807">Transducer</keyword>
<keyword evidence="10 18" id="KW-0472">Membrane</keyword>
<keyword evidence="5 19" id="KW-0732">Signal</keyword>
<dbReference type="AlphaFoldDB" id="A0A9Q0RP47"/>
<evidence type="ECO:0000256" key="8">
    <source>
        <dbReference type="ARBA" id="ARBA00023040"/>
    </source>
</evidence>
<evidence type="ECO:0000256" key="18">
    <source>
        <dbReference type="SAM" id="Phobius"/>
    </source>
</evidence>
<dbReference type="OrthoDB" id="17569at2759"/>
<organism evidence="21 22">
    <name type="scientific">Blomia tropicalis</name>
    <name type="common">Mite</name>
    <dbReference type="NCBI Taxonomy" id="40697"/>
    <lineage>
        <taxon>Eukaryota</taxon>
        <taxon>Metazoa</taxon>
        <taxon>Ecdysozoa</taxon>
        <taxon>Arthropoda</taxon>
        <taxon>Chelicerata</taxon>
        <taxon>Arachnida</taxon>
        <taxon>Acari</taxon>
        <taxon>Acariformes</taxon>
        <taxon>Sarcoptiformes</taxon>
        <taxon>Astigmata</taxon>
        <taxon>Glycyphagoidea</taxon>
        <taxon>Echimyopodidae</taxon>
        <taxon>Blomia</taxon>
    </lineage>
</organism>
<keyword evidence="7" id="KW-0770">Synapse</keyword>
<keyword evidence="11" id="KW-1015">Disulfide bond</keyword>
<keyword evidence="12" id="KW-0675">Receptor</keyword>
<keyword evidence="13" id="KW-0325">Glycoprotein</keyword>
<feature type="chain" id="PRO_5040107597" description="G-protein coupled receptors family 3 profile domain-containing protein" evidence="19">
    <location>
        <begin position="25"/>
        <end position="917"/>
    </location>
</feature>
<keyword evidence="8" id="KW-0297">G-protein coupled receptor</keyword>
<comment type="caution">
    <text evidence="21">The sequence shown here is derived from an EMBL/GenBank/DDBJ whole genome shotgun (WGS) entry which is preliminary data.</text>
</comment>
<evidence type="ECO:0000256" key="11">
    <source>
        <dbReference type="ARBA" id="ARBA00023157"/>
    </source>
</evidence>
<sequence>MANLESLILWLGSLAILYVTIVDSNTFPIRKDVHHGSSLSTSSSSALSNIPNYSTVRRKPLDKSKLKYIEIGGLFAMNGTTGSGWLGGQGCLPAAMMALEDVNNNEDLLAGYYLNITWNNSQCDPGLGTAVLYDLIYTPPTKTLLLGGCSIVCSTIAETAKMYNLIVVGYGASSPALSDRVRFPTFFRTHPSATIHNPTRVKLFKKFKWSRVAIILEAEEVFVTTGTDLEIKCKEADIEIITRVSFLDDPTEAVKSLARQDARIIVGMAYGGAARRMMCEAYKNGLFGKQYVWFLIGWYEDNWFHPSPGLNCTMEEMLKVVEKHFTTEALMLNQGQQLTIAGMTAQDWLIEYQKQLPKYKEWFPHGDKPQEGFQEAPLAYDAIWAIAFALNKSVERLSKLGMSLDDFDYEKPEITEIIKQELQKVQFLGVSGSVAFNDIGDRISWTLIEQMIDGKYKTLGFFDTVTDNLTWYDREQWYPPGRPPKDRTEIVPTLVTVNRALFVSLSVTSIVGIIMAIGLLCFNYRYRNNRYIQMSHPSSNNLMLIGSVLCLISVQLFGLDGKDVGVEHFEVICNSRAFFLSIGFSLFFGAMFAKTWICHVLHTQNKRKINNKQIYFIISIFCFLDIAILAVWYLKDPMYRKMEYFPLEDPQLVDDDIKYQPLLEHCGAGMIWYGIFYAYKGLVLLFGLFLSYETRSVKMKQLNDSRLVGMSIYNVVILCLITGPVSLVIDNQVNSHFAFIASTIIFCCLLSMALIFVPKIIEIIRHQQNLGSGLNGTFHETMTSKEEEERFVRLTSENEELKMKIAEKERQIDEVKRKIEQMSKEQLEVKRLEEKMPHGSTKSLTTTTTTQTKTILKKAVRIQEPVDLVVNDCINNGIGTNMHTFDHDDQIDPVVDSGFASAKLSKPSEDEFSESYL</sequence>
<evidence type="ECO:0000256" key="19">
    <source>
        <dbReference type="SAM" id="SignalP"/>
    </source>
</evidence>
<feature type="coiled-coil region" evidence="17">
    <location>
        <begin position="784"/>
        <end position="835"/>
    </location>
</feature>
<comment type="similarity">
    <text evidence="1">Belongs to the G-protein coupled receptor 3 family. GABA-B receptor subfamily.</text>
</comment>
<dbReference type="CDD" id="cd06366">
    <property type="entry name" value="PBP1_GABAb_receptor"/>
    <property type="match status" value="1"/>
</dbReference>
<dbReference type="Pfam" id="PF00003">
    <property type="entry name" value="7tm_3"/>
    <property type="match status" value="1"/>
</dbReference>
<keyword evidence="4 18" id="KW-0812">Transmembrane</keyword>
<proteinExistence type="inferred from homology"/>
<evidence type="ECO:0000313" key="21">
    <source>
        <dbReference type="EMBL" id="KAJ6221200.1"/>
    </source>
</evidence>
<feature type="transmembrane region" description="Helical" evidence="18">
    <location>
        <begin position="711"/>
        <end position="729"/>
    </location>
</feature>
<evidence type="ECO:0000256" key="6">
    <source>
        <dbReference type="ARBA" id="ARBA00022989"/>
    </source>
</evidence>
<evidence type="ECO:0000256" key="13">
    <source>
        <dbReference type="ARBA" id="ARBA00023180"/>
    </source>
</evidence>
<dbReference type="FunFam" id="3.40.50.2300:FF:000072">
    <property type="entry name" value="Gamma-aminobutyric acid type B receptor subunit 2"/>
    <property type="match status" value="2"/>
</dbReference>
<dbReference type="PRINTS" id="PR01177">
    <property type="entry name" value="GABAB1RECPTR"/>
</dbReference>
<dbReference type="PANTHER" id="PTHR10519:SF77">
    <property type="entry name" value="GAMMA-AMINOBUTYRIC ACID TYPE B RECEPTOR SUBUNIT 1"/>
    <property type="match status" value="1"/>
</dbReference>
<dbReference type="Proteomes" id="UP001142055">
    <property type="component" value="Chromosome 2"/>
</dbReference>
<dbReference type="InterPro" id="IPR017978">
    <property type="entry name" value="GPCR_3_C"/>
</dbReference>
<dbReference type="GO" id="GO:0007214">
    <property type="term" value="P:gamma-aminobutyric acid signaling pathway"/>
    <property type="evidence" value="ECO:0007669"/>
    <property type="project" value="TreeGrafter"/>
</dbReference>
<evidence type="ECO:0000256" key="5">
    <source>
        <dbReference type="ARBA" id="ARBA00022729"/>
    </source>
</evidence>
<evidence type="ECO:0000256" key="3">
    <source>
        <dbReference type="ARBA" id="ARBA00022553"/>
    </source>
</evidence>
<comment type="subcellular location">
    <subcellularLocation>
        <location evidence="16">Postsynaptic cell membrane</location>
        <topology evidence="16">Multi-pass membrane protein</topology>
    </subcellularLocation>
</comment>
<evidence type="ECO:0000256" key="1">
    <source>
        <dbReference type="ARBA" id="ARBA00008991"/>
    </source>
</evidence>
<dbReference type="OMA" id="WAGGEAC"/>
<evidence type="ECO:0000256" key="12">
    <source>
        <dbReference type="ARBA" id="ARBA00023170"/>
    </source>
</evidence>
<feature type="transmembrane region" description="Helical" evidence="18">
    <location>
        <begin position="500"/>
        <end position="522"/>
    </location>
</feature>